<gene>
    <name evidence="5" type="ORF">CTAM01_16705</name>
</gene>
<dbReference type="PANTHER" id="PTHR10039:SF17">
    <property type="entry name" value="FUNGAL STAND N-TERMINAL GOODBYE DOMAIN-CONTAINING PROTEIN-RELATED"/>
    <property type="match status" value="1"/>
</dbReference>
<dbReference type="RefSeq" id="XP_060372719.1">
    <property type="nucleotide sequence ID" value="XM_060532697.1"/>
</dbReference>
<dbReference type="InterPro" id="IPR031350">
    <property type="entry name" value="Goodbye_dom"/>
</dbReference>
<feature type="domain" description="Nephrocystin 3-like N-terminal" evidence="4">
    <location>
        <begin position="315"/>
        <end position="485"/>
    </location>
</feature>
<keyword evidence="6" id="KW-1185">Reference proteome</keyword>
<accession>A0ABQ9QHQ3</accession>
<dbReference type="InterPro" id="IPR027417">
    <property type="entry name" value="P-loop_NTPase"/>
</dbReference>
<evidence type="ECO:0000313" key="5">
    <source>
        <dbReference type="EMBL" id="KAK1470931.1"/>
    </source>
</evidence>
<evidence type="ECO:0008006" key="7">
    <source>
        <dbReference type="Google" id="ProtNLM"/>
    </source>
</evidence>
<evidence type="ECO:0000259" key="3">
    <source>
        <dbReference type="Pfam" id="PF17109"/>
    </source>
</evidence>
<evidence type="ECO:0000259" key="4">
    <source>
        <dbReference type="Pfam" id="PF24883"/>
    </source>
</evidence>
<dbReference type="Proteomes" id="UP001227543">
    <property type="component" value="Unassembled WGS sequence"/>
</dbReference>
<dbReference type="Pfam" id="PF17109">
    <property type="entry name" value="Goodbye"/>
    <property type="match status" value="1"/>
</dbReference>
<dbReference type="InterPro" id="IPR056884">
    <property type="entry name" value="NPHP3-like_N"/>
</dbReference>
<keyword evidence="1" id="KW-0677">Repeat</keyword>
<feature type="region of interest" description="Disordered" evidence="2">
    <location>
        <begin position="626"/>
        <end position="647"/>
    </location>
</feature>
<dbReference type="EMBL" id="MLFU01000251">
    <property type="protein sequence ID" value="KAK1470931.1"/>
    <property type="molecule type" value="Genomic_DNA"/>
</dbReference>
<protein>
    <recommendedName>
        <fullName evidence="7">Fungal STAND N-terminal Goodbye domain-containing protein</fullName>
    </recommendedName>
</protein>
<dbReference type="SUPFAM" id="SSF52540">
    <property type="entry name" value="P-loop containing nucleoside triphosphate hydrolases"/>
    <property type="match status" value="1"/>
</dbReference>
<evidence type="ECO:0000256" key="2">
    <source>
        <dbReference type="SAM" id="MobiDB-lite"/>
    </source>
</evidence>
<evidence type="ECO:0000313" key="6">
    <source>
        <dbReference type="Proteomes" id="UP001227543"/>
    </source>
</evidence>
<dbReference type="PANTHER" id="PTHR10039">
    <property type="entry name" value="AMELOGENIN"/>
    <property type="match status" value="1"/>
</dbReference>
<proteinExistence type="predicted"/>
<reference evidence="5 6" key="1">
    <citation type="submission" date="2016-10" db="EMBL/GenBank/DDBJ databases">
        <title>The genome sequence of Colletotrichum fioriniae PJ7.</title>
        <authorList>
            <person name="Baroncelli R."/>
        </authorList>
    </citation>
    <scope>NUCLEOTIDE SEQUENCE [LARGE SCALE GENOMIC DNA]</scope>
    <source>
        <strain evidence="5 6">Tom-12</strain>
    </source>
</reference>
<comment type="caution">
    <text evidence="5">The sequence shown here is derived from an EMBL/GenBank/DDBJ whole genome shotgun (WGS) entry which is preliminary data.</text>
</comment>
<name>A0ABQ9QHQ3_9PEZI</name>
<organism evidence="5 6">
    <name type="scientific">Colletotrichum tamarilloi</name>
    <dbReference type="NCBI Taxonomy" id="1209934"/>
    <lineage>
        <taxon>Eukaryota</taxon>
        <taxon>Fungi</taxon>
        <taxon>Dikarya</taxon>
        <taxon>Ascomycota</taxon>
        <taxon>Pezizomycotina</taxon>
        <taxon>Sordariomycetes</taxon>
        <taxon>Hypocreomycetidae</taxon>
        <taxon>Glomerellales</taxon>
        <taxon>Glomerellaceae</taxon>
        <taxon>Colletotrichum</taxon>
        <taxon>Colletotrichum acutatum species complex</taxon>
    </lineage>
</organism>
<evidence type="ECO:0000256" key="1">
    <source>
        <dbReference type="ARBA" id="ARBA00022737"/>
    </source>
</evidence>
<sequence length="1524" mass="172681">MSSKEVVSVGVPLISDEDDEFQEIWRKVQKSVHGIKRIEDFKFTPDKDIGPADVQKLLDNSQDNSEKARKKRRGQSTKQIFDRILECIQNLGGIAAGTASYAIGGPANLCYNALTFVIVVYQSYSGMLASLAHLLGKFVGFFGRLDNYRDAPMIDRKLRKVAMKQLHLFVKICTYTLKLRRSKKFQAKTAMKIFFFKEDGMQPLLQEMEDLQTQEFGLVGAATLVIAGQLQVALGNLSRDLTESLVIHFGNVITQKAIDQAEPNKEKEIKWRRETLIEVLMWPLDDLIVGLDEKVPRCVWESSWQRYVAKETTEGTGRWLDSCKVFQDWAEGKTSDTTVFGIEGAEGTGKTQLVANIIARLRDMHGKSAPIAYYFLEPDSKAGAVSKVGVRATVTRSLIWQLAESYSPFFKSASDICTKHHAIHDPLDMWKKTLVNNTDFVGWNTTFFIILDGLVGHDHAKFFRELLQLLRKSSIESQRIRILLTGTSDWFSRIDREKNLGLQSIKLGRDNIKDIELYINQRLNQMDLMQDLSNVDVSELRKKIIESLKMVTAGDYRKIDTVLTEISEKDDSLQIDNCLKQAGTAAANQMITTIQTINLTSSPNEISDMNEMMIWVMNGRSRLTPPQLEGALSLKDGNSTTPAPDGERRTLFRSLESRIRVGKYPIFKLTSAEEEIVVTFVGATNIEDAKKRILEANERSDDGNVQNFHQAEVRMIKHYLRTVCPSDVYDKFGFEDFLSKKLPQTRISLNSGNAEITLALRSLQCLVDVPTEVTVLLHSYAADHLYSHLYRAEHGGDSLKGPEKQGHLSLTNRDLRTQVGVLLVKLLTKSDAMNSLFGIRQPFRDESQSVLAQRGLPSSWRPWLQVDKGLELMKIYFRDGAVLQCITGGELVVAQSVACGNAVSTLLKVAIKMSANLLLTADAMPREIENAFLTSKTSMDPEHDFWNPKIERVARVAAWSSQNFATKKSTSTKKVWKAHLALILLRLYLNENKNVSRKAVEKSAREACDTDDKNWKALYTLAQVTESRDEATEILEKITKNLSAKKAWTDDLAKRRVLAEMYLELGDKFWFSTSSEMQDRAIAAYTESIKMDTSYTQRYLGVISRFTDRTLWKDIASLLEMLLEGPSKASGAPIGNLMLAEDDSRSLDDSITRTAEALGRWDLAKKVYEEGIKAAAQDHWSKFLVRFRYGKALRKSLALQDEGLRVWETALEQEEPERRDISGPYALEQLVPKLMPIYMEKALAEAKTQASMSASVPELTFSAKISRLHERFQSLDLYKPHDLRNGLHFSRYYIRTGKDELAKALVGDLLKQTLKMMFNNDPTDDHACYWQLQMIFTTFEDDANALAAWNMMAISKKDSYDEYFRKLGRWRKKVARWEAARLSKVGEKSEGGNLLVPCSTEDESLTEIEVSEDESSKPTEPTVGFGVHCHGCNYKWKYPSVIYTCADDCGRVQFDKSCYKKLKAGTLGNDFCDKDHKFLEVPKQDMRQGLDLPLGSVMVGGRRITLEVWREEIKSKYLDHGETR</sequence>
<dbReference type="GeneID" id="85416935"/>
<feature type="domain" description="Fungal STAND N-terminal Goodbye" evidence="3">
    <location>
        <begin position="51"/>
        <end position="148"/>
    </location>
</feature>
<dbReference type="Gene3D" id="3.40.50.300">
    <property type="entry name" value="P-loop containing nucleotide triphosphate hydrolases"/>
    <property type="match status" value="1"/>
</dbReference>
<dbReference type="Pfam" id="PF24883">
    <property type="entry name" value="NPHP3_N"/>
    <property type="match status" value="1"/>
</dbReference>